<protein>
    <recommendedName>
        <fullName evidence="7">DarT domain-containing protein</fullName>
    </recommendedName>
</protein>
<dbReference type="GO" id="GO:0003677">
    <property type="term" value="F:DNA binding"/>
    <property type="evidence" value="ECO:0007669"/>
    <property type="project" value="UniProtKB-UniRule"/>
</dbReference>
<keyword evidence="9" id="KW-1185">Reference proteome</keyword>
<comment type="similarity">
    <text evidence="6">Belongs to the DarT ADP-ribosyltransferase family.</text>
</comment>
<keyword evidence="1 6" id="KW-1277">Toxin-antitoxin system</keyword>
<keyword evidence="5 6" id="KW-0238">DNA-binding</keyword>
<accession>A0A2A2SI08</accession>
<dbReference type="PROSITE" id="PS52018">
    <property type="entry name" value="DART"/>
    <property type="match status" value="1"/>
</dbReference>
<evidence type="ECO:0000256" key="6">
    <source>
        <dbReference type="PROSITE-ProRule" id="PRU01362"/>
    </source>
</evidence>
<evidence type="ECO:0000313" key="8">
    <source>
        <dbReference type="EMBL" id="PAX08872.1"/>
    </source>
</evidence>
<sequence>MQREAIMARKKDYWQVIAAHVAAVVKDREIEHVLHFTRLENLPGILEHGLQPRSNLTLANLDFRPSDTSRLDEKSDAVSVSISCYYPAMFAAKRFRAGSKPWVILFLNPSLLSNCHCLFLQRGAATTATIQDRSKRFGGYALCNLFDDLPVGIDTKDKSFREYCHLPRSWPTYPDSEVQVVGSIHSSYLTGAWVETIEHEEYVRAAFNAAGRRDCDVGIHPFEPRICCKPYSWG</sequence>
<evidence type="ECO:0000256" key="5">
    <source>
        <dbReference type="ARBA" id="ARBA00023125"/>
    </source>
</evidence>
<dbReference type="Pfam" id="PF14487">
    <property type="entry name" value="DarT"/>
    <property type="match status" value="1"/>
</dbReference>
<evidence type="ECO:0000256" key="2">
    <source>
        <dbReference type="ARBA" id="ARBA00022676"/>
    </source>
</evidence>
<evidence type="ECO:0000313" key="9">
    <source>
        <dbReference type="Proteomes" id="UP000218151"/>
    </source>
</evidence>
<evidence type="ECO:0000256" key="3">
    <source>
        <dbReference type="ARBA" id="ARBA00022679"/>
    </source>
</evidence>
<dbReference type="InterPro" id="IPR029494">
    <property type="entry name" value="DarT"/>
</dbReference>
<keyword evidence="2 6" id="KW-0328">Glycosyltransferase</keyword>
<keyword evidence="4 6" id="KW-0548">Nucleotidyltransferase</keyword>
<comment type="caution">
    <text evidence="6">Lacks conserved residue(s) required for the propagation of feature annotation.</text>
</comment>
<dbReference type="EMBL" id="NSLI01000002">
    <property type="protein sequence ID" value="PAX08872.1"/>
    <property type="molecule type" value="Genomic_DNA"/>
</dbReference>
<dbReference type="OrthoDB" id="7876332at2"/>
<dbReference type="GO" id="GO:0016779">
    <property type="term" value="F:nucleotidyltransferase activity"/>
    <property type="evidence" value="ECO:0007669"/>
    <property type="project" value="UniProtKB-UniRule"/>
</dbReference>
<evidence type="ECO:0000256" key="1">
    <source>
        <dbReference type="ARBA" id="ARBA00022649"/>
    </source>
</evidence>
<evidence type="ECO:0000259" key="7">
    <source>
        <dbReference type="PROSITE" id="PS52018"/>
    </source>
</evidence>
<comment type="caution">
    <text evidence="8">The sequence shown here is derived from an EMBL/GenBank/DDBJ whole genome shotgun (WGS) entry which is preliminary data.</text>
</comment>
<reference evidence="9" key="1">
    <citation type="submission" date="2017-09" db="EMBL/GenBank/DDBJ databases">
        <authorList>
            <person name="Feng G."/>
            <person name="Zhu H."/>
        </authorList>
    </citation>
    <scope>NUCLEOTIDE SEQUENCE [LARGE SCALE GENOMIC DNA]</scope>
    <source>
        <strain evidence="9">1PNM-20</strain>
    </source>
</reference>
<dbReference type="RefSeq" id="WP_095997383.1">
    <property type="nucleotide sequence ID" value="NZ_NSLI01000002.1"/>
</dbReference>
<name>A0A2A2SI08_9SPHN</name>
<organism evidence="8 9">
    <name type="scientific">Sphingomonas lenta</name>
    <dbReference type="NCBI Taxonomy" id="1141887"/>
    <lineage>
        <taxon>Bacteria</taxon>
        <taxon>Pseudomonadati</taxon>
        <taxon>Pseudomonadota</taxon>
        <taxon>Alphaproteobacteria</taxon>
        <taxon>Sphingomonadales</taxon>
        <taxon>Sphingomonadaceae</taxon>
        <taxon>Sphingomonas</taxon>
    </lineage>
</organism>
<comment type="catalytic activity">
    <reaction evidence="6">
        <text>a thymidine in DNA + NAD(+) = an N-(ADP-alpha-D-ribosyl)-thymidine in DNA + nicotinamide + H(+)</text>
        <dbReference type="Rhea" id="RHEA:71651"/>
        <dbReference type="Rhea" id="RHEA-COMP:13556"/>
        <dbReference type="Rhea" id="RHEA-COMP:18051"/>
        <dbReference type="ChEBI" id="CHEBI:15378"/>
        <dbReference type="ChEBI" id="CHEBI:17154"/>
        <dbReference type="ChEBI" id="CHEBI:57540"/>
        <dbReference type="ChEBI" id="CHEBI:137386"/>
        <dbReference type="ChEBI" id="CHEBI:191199"/>
    </reaction>
</comment>
<feature type="binding site" evidence="6">
    <location>
        <position position="70"/>
    </location>
    <ligand>
        <name>NAD(+)</name>
        <dbReference type="ChEBI" id="CHEBI:57540"/>
    </ligand>
</feature>
<feature type="active site" description="Proton acceptor" evidence="6">
    <location>
        <position position="70"/>
    </location>
</feature>
<proteinExistence type="inferred from homology"/>
<gene>
    <name evidence="8" type="ORF">CKY28_05830</name>
</gene>
<feature type="domain" description="DarT" evidence="7">
    <location>
        <begin position="31"/>
        <end position="225"/>
    </location>
</feature>
<feature type="binding site" evidence="6">
    <location>
        <position position="44"/>
    </location>
    <ligand>
        <name>NAD(+)</name>
        <dbReference type="ChEBI" id="CHEBI:57540"/>
    </ligand>
</feature>
<dbReference type="GO" id="GO:0016757">
    <property type="term" value="F:glycosyltransferase activity"/>
    <property type="evidence" value="ECO:0007669"/>
    <property type="project" value="UniProtKB-UniRule"/>
</dbReference>
<feature type="binding site" evidence="6">
    <location>
        <begin position="35"/>
        <end position="37"/>
    </location>
    <ligand>
        <name>NAD(+)</name>
        <dbReference type="ChEBI" id="CHEBI:57540"/>
    </ligand>
</feature>
<feature type="active site" evidence="6">
    <location>
        <position position="177"/>
    </location>
</feature>
<dbReference type="Proteomes" id="UP000218151">
    <property type="component" value="Unassembled WGS sequence"/>
</dbReference>
<keyword evidence="3 6" id="KW-0808">Transferase</keyword>
<dbReference type="AlphaFoldDB" id="A0A2A2SI08"/>
<evidence type="ECO:0000256" key="4">
    <source>
        <dbReference type="ARBA" id="ARBA00022695"/>
    </source>
</evidence>